<feature type="domain" description="DNA2/NAM7 helicase-like C-terminal" evidence="4">
    <location>
        <begin position="1314"/>
        <end position="1497"/>
    </location>
</feature>
<evidence type="ECO:0000313" key="7">
    <source>
        <dbReference type="Proteomes" id="UP000288216"/>
    </source>
</evidence>
<name>A0A401PJZ1_SCYTO</name>
<evidence type="ECO:0000256" key="1">
    <source>
        <dbReference type="SAM" id="Coils"/>
    </source>
</evidence>
<dbReference type="InterPro" id="IPR041679">
    <property type="entry name" value="DNA2/NAM7-like_C"/>
</dbReference>
<dbReference type="Pfam" id="PF13087">
    <property type="entry name" value="AAA_12"/>
    <property type="match status" value="1"/>
</dbReference>
<dbReference type="GO" id="GO:0031380">
    <property type="term" value="C:nuclear RNA-directed RNA polymerase complex"/>
    <property type="evidence" value="ECO:0007669"/>
    <property type="project" value="TreeGrafter"/>
</dbReference>
<feature type="compositionally biased region" description="Polar residues" evidence="2">
    <location>
        <begin position="170"/>
        <end position="187"/>
    </location>
</feature>
<evidence type="ECO:0000259" key="5">
    <source>
        <dbReference type="Pfam" id="PF25396"/>
    </source>
</evidence>
<keyword evidence="1" id="KW-0175">Coiled coil</keyword>
<dbReference type="CDD" id="cd06008">
    <property type="entry name" value="NF-X1-zinc-finger"/>
    <property type="match status" value="1"/>
</dbReference>
<dbReference type="Proteomes" id="UP000288216">
    <property type="component" value="Unassembled WGS sequence"/>
</dbReference>
<dbReference type="Pfam" id="PF13086">
    <property type="entry name" value="AAA_11"/>
    <property type="match status" value="1"/>
</dbReference>
<evidence type="ECO:0008006" key="8">
    <source>
        <dbReference type="Google" id="ProtNLM"/>
    </source>
</evidence>
<accession>A0A401PJZ1</accession>
<feature type="region of interest" description="Disordered" evidence="2">
    <location>
        <begin position="28"/>
        <end position="295"/>
    </location>
</feature>
<dbReference type="InterPro" id="IPR045055">
    <property type="entry name" value="DNA2/NAM7-like"/>
</dbReference>
<dbReference type="InterPro" id="IPR047187">
    <property type="entry name" value="SF1_C_Upf1"/>
</dbReference>
<dbReference type="GO" id="GO:0031048">
    <property type="term" value="P:regulatory ncRNA-mediated heterochromatin formation"/>
    <property type="evidence" value="ECO:0007669"/>
    <property type="project" value="TreeGrafter"/>
</dbReference>
<proteinExistence type="predicted"/>
<protein>
    <recommendedName>
        <fullName evidence="8">NFX1-type zinc finger-containing protein 1</fullName>
    </recommendedName>
</protein>
<evidence type="ECO:0000259" key="4">
    <source>
        <dbReference type="Pfam" id="PF13087"/>
    </source>
</evidence>
<dbReference type="GO" id="GO:0004386">
    <property type="term" value="F:helicase activity"/>
    <property type="evidence" value="ECO:0007669"/>
    <property type="project" value="InterPro"/>
</dbReference>
<keyword evidence="7" id="KW-1185">Reference proteome</keyword>
<evidence type="ECO:0000259" key="3">
    <source>
        <dbReference type="Pfam" id="PF13086"/>
    </source>
</evidence>
<dbReference type="STRING" id="75743.A0A401PJZ1"/>
<feature type="compositionally biased region" description="Basic residues" evidence="2">
    <location>
        <begin position="48"/>
        <end position="57"/>
    </location>
</feature>
<dbReference type="Gene3D" id="3.40.50.300">
    <property type="entry name" value="P-loop containing nucleotide triphosphate hydrolases"/>
    <property type="match status" value="3"/>
</dbReference>
<feature type="compositionally biased region" description="Polar residues" evidence="2">
    <location>
        <begin position="308"/>
        <end position="330"/>
    </location>
</feature>
<reference evidence="6 7" key="1">
    <citation type="journal article" date="2018" name="Nat. Ecol. Evol.">
        <title>Shark genomes provide insights into elasmobranch evolution and the origin of vertebrates.</title>
        <authorList>
            <person name="Hara Y"/>
            <person name="Yamaguchi K"/>
            <person name="Onimaru K"/>
            <person name="Kadota M"/>
            <person name="Koyanagi M"/>
            <person name="Keeley SD"/>
            <person name="Tatsumi K"/>
            <person name="Tanaka K"/>
            <person name="Motone F"/>
            <person name="Kageyama Y"/>
            <person name="Nozu R"/>
            <person name="Adachi N"/>
            <person name="Nishimura O"/>
            <person name="Nakagawa R"/>
            <person name="Tanegashima C"/>
            <person name="Kiyatake I"/>
            <person name="Matsumoto R"/>
            <person name="Murakumo K"/>
            <person name="Nishida K"/>
            <person name="Terakita A"/>
            <person name="Kuratani S"/>
            <person name="Sato K"/>
            <person name="Hyodo S Kuraku.S."/>
        </authorList>
    </citation>
    <scope>NUCLEOTIDE SEQUENCE [LARGE SCALE GENOMIC DNA]</scope>
</reference>
<dbReference type="InterPro" id="IPR027417">
    <property type="entry name" value="P-loop_NTPase"/>
</dbReference>
<feature type="region of interest" description="Disordered" evidence="2">
    <location>
        <begin position="1129"/>
        <end position="1158"/>
    </location>
</feature>
<sequence length="2091" mass="238000">MGSQDERLRLMMAKQSGFVQSTSAEMFIKAKQQPINQPGQPSCSSTKRPNRQRSKERRRGDDEGLSVFKQVESHPSSAHASSGRPATSGGKQPVRGPRTFVSHFHPASGDKETSEVRVQGNPRSEQGRRDAGQRRHPPQQVQNRLECFTSRDMSQRCDPSEHRMRKPKTYGSQPNLLDSFISGSVENETQRQQQKQQRHTEGHRGRHPQKPQHMQNRSKDVTEKNRSERRDQSQHRRRNPNLYGSQPNLLDLAVNETQRQQKPRGRQPFTRGRGRANHHTSRESYSQRPGSQTCDKLGQHQFMHTLRTNQPHQRAQPSAAASSKPVQQKQWRIDSRELERLSVMAPADIITRLVSPRSGVTDFLNQANPDKNLIVSFLKVLCLAFKCQSSRYNLHYLLELIKTSMFLKSILPEFVVSAQTEVLPEAHLENSANLASTIKLLCELITVYPASAFLEVSLLAALVQSTSTYLQSIGFPASTETRKDLGNLQQMVATLQDKKRDGSLKSDSYNYFTGPEVGDFRSISIYPTYDDIHLINKPYVRPNIVTGKYPDTATYLDIHFRLLREDFVRPLRDGISKLLTCNQKDLKNNKIDDIRIYFDAHILGPLCTRSGVFFQVQFDVKLLKFVRWESSKRLLFGSFLCLSKDNFDTMLFATVANRGIEELENGVITLSFIEESRHRLVDIKSSDSFLMVETTAYFEAYRHILEGLKEIKDNELPFQKYFIECQTQVAEPKYLKCGYQNYTLEPLTNKKMLKSPRQSILTMFNLLNFSSDFNVCDFGTWPSKEKLKLDVSQMRAIQTAVTKELAIIQGPPGTGKTFLGLKAVKVLLANTDIWQTAGASPILVVCYTNHALDQFLEGIHKFLDTGLVRVGGRSGSKILSKFSVNTLRREANFRKNLPGYLKGTHTVLIEEREAIQSTIEILAASLEASENGILQMYTLAEHVASKHLKSLQVAFDERPSRRTGILDWLGLTSAFRSYFPSELMTADRRAEEELEAMDSNDMEGDAVYKLGFLHFKGPSDVTEVGQSNLLEESKLTSASRCYLASKEQSTEEDMEETESIFTEGDAASISDLTEEEEQAEDDDDELIHVAEEAELLQAERIIGDDHLQKQVKSATARLAAIRQRFLAFHPDDTERPSKSQAESEDSDGGWETKKKSKKQMRAMVKKQLKLTDYMPEDNANGIDNVWELGLHDRWRLYRLWLLKYQIETRRKMLTHEEQYQKIVNRLAELRNQEEMIVLRQSKVVGMTTTGAAKYRTILQDIQPKIVIVEEAAEVLEAHIITTLSTACEHLILIGDHQQLRPSATVYELAKDFHLDVSLFERLIKMNVEFVRLDYQHRMRPEIAKLITPHIYEKLENAESVKLYENIKGISTNLYFIDHQQPENMTKEGKSFHNAHEALFVKALCNYLIQQEYKPSQITILTTYSGQLLYFRKIMPKNQFDGVRVCVVDKYQGEENDIVILSLVRSNPQGGVGFLRIPNRICVALSRAKKGFYCIGNMKMLSSKVQLWRAIVDWLRSNDKMGTALNLCCQNHPGTDTLVSTADDFGQVPAGGCFLPCNMRLECGHACASRCHPADPEHKQYKCLKPCQVLCEQGHKCPDRCCDPCGKCNYKVVKVIPQCGHEQQVPCYLPLERFICQETCRKTMECGHQCMRCCGETCTKKCPAKVKIPLSCGHERQVLCHLQESELANSGALLCNKLCRAQLSCGHSCKAVCCDCVGGRFHLPCSSLCGRTLICSHTCSECCSTECPPCARACDNHCPHGKCPKQCGEACAPCMQPCEWTCPHFQCTRRCHEPCNRKRCNQPCNQVLVCGHPCIGLCGEPCPSKCRVCHEDEVTEIFFGREDEPSTRFIQLEDCRHIFAVYGLDDWMLQSEDSGSVPKLRLCPKCETPIRKNVRYGNTIKSTLAKIEKAKAKISGDEEELKSWEKNLEQFLEARMEMSDYYLTEVLDLQLQLREPSTSTHKLAVLGHKISLLAKIAELKSKGNELLEEQRVKIQKETEWQVKWILRSRVQFTPQEISNIEHEISKLTHLNDIYLIQNSVQKQRKLFDLSSQLALNELLQVLENGEAKYEEKWLQESVARLKKKYPLTGGIC</sequence>
<feature type="domain" description="ZNFX1" evidence="5">
    <location>
        <begin position="590"/>
        <end position="695"/>
    </location>
</feature>
<gene>
    <name evidence="6" type="ORF">scyTo_0006753</name>
</gene>
<dbReference type="SUPFAM" id="SSF52540">
    <property type="entry name" value="P-loop containing nucleoside triphosphate hydrolases"/>
    <property type="match status" value="1"/>
</dbReference>
<dbReference type="FunFam" id="3.40.50.300:FF:001140">
    <property type="entry name" value="Zinc finger NFX1-type containing 1"/>
    <property type="match status" value="1"/>
</dbReference>
<dbReference type="CDD" id="cd18808">
    <property type="entry name" value="SF1_C_Upf1"/>
    <property type="match status" value="1"/>
</dbReference>
<dbReference type="InterPro" id="IPR041677">
    <property type="entry name" value="DNA2/NAM7_AAA_11"/>
</dbReference>
<feature type="compositionally biased region" description="Polar residues" evidence="2">
    <location>
        <begin position="33"/>
        <end position="47"/>
    </location>
</feature>
<organism evidence="6 7">
    <name type="scientific">Scyliorhinus torazame</name>
    <name type="common">Cloudy catshark</name>
    <name type="synonym">Catulus torazame</name>
    <dbReference type="NCBI Taxonomy" id="75743"/>
    <lineage>
        <taxon>Eukaryota</taxon>
        <taxon>Metazoa</taxon>
        <taxon>Chordata</taxon>
        <taxon>Craniata</taxon>
        <taxon>Vertebrata</taxon>
        <taxon>Chondrichthyes</taxon>
        <taxon>Elasmobranchii</taxon>
        <taxon>Galeomorphii</taxon>
        <taxon>Galeoidea</taxon>
        <taxon>Carcharhiniformes</taxon>
        <taxon>Scyliorhinidae</taxon>
        <taxon>Scyliorhinus</taxon>
    </lineage>
</organism>
<feature type="domain" description="DNA2/NAM7 helicase helicase" evidence="3">
    <location>
        <begin position="789"/>
        <end position="1301"/>
    </location>
</feature>
<evidence type="ECO:0000256" key="2">
    <source>
        <dbReference type="SAM" id="MobiDB-lite"/>
    </source>
</evidence>
<comment type="caution">
    <text evidence="6">The sequence shown here is derived from an EMBL/GenBank/DDBJ whole genome shotgun (WGS) entry which is preliminary data.</text>
</comment>
<dbReference type="InterPro" id="IPR057373">
    <property type="entry name" value="ZNFX1"/>
</dbReference>
<dbReference type="FunFam" id="3.40.50.300:FF:000742">
    <property type="entry name" value="NFX1-type zinc finger-containing protein 1"/>
    <property type="match status" value="1"/>
</dbReference>
<dbReference type="PANTHER" id="PTHR10887:SF341">
    <property type="entry name" value="NFX1-TYPE ZINC FINGER-CONTAINING PROTEIN 1"/>
    <property type="match status" value="1"/>
</dbReference>
<dbReference type="OMA" id="ASTAPMW"/>
<dbReference type="CDD" id="cd17936">
    <property type="entry name" value="EEXXEc_NFX1"/>
    <property type="match status" value="1"/>
</dbReference>
<feature type="compositionally biased region" description="Basic and acidic residues" evidence="2">
    <location>
        <begin position="217"/>
        <end position="234"/>
    </location>
</feature>
<feature type="coiled-coil region" evidence="1">
    <location>
        <begin position="1899"/>
        <end position="1933"/>
    </location>
</feature>
<dbReference type="EMBL" id="BFAA01002330">
    <property type="protein sequence ID" value="GCB73398.1"/>
    <property type="molecule type" value="Genomic_DNA"/>
</dbReference>
<feature type="region of interest" description="Disordered" evidence="2">
    <location>
        <begin position="308"/>
        <end position="331"/>
    </location>
</feature>
<dbReference type="PANTHER" id="PTHR10887">
    <property type="entry name" value="DNA2/NAM7 HELICASE FAMILY"/>
    <property type="match status" value="1"/>
</dbReference>
<feature type="compositionally biased region" description="Basic and acidic residues" evidence="2">
    <location>
        <begin position="153"/>
        <end position="162"/>
    </location>
</feature>
<dbReference type="Pfam" id="PF25396">
    <property type="entry name" value="ZNFX1"/>
    <property type="match status" value="1"/>
</dbReference>
<dbReference type="OrthoDB" id="2423195at2759"/>
<evidence type="ECO:0000313" key="6">
    <source>
        <dbReference type="EMBL" id="GCB73398.1"/>
    </source>
</evidence>
<feature type="compositionally biased region" description="Polar residues" evidence="2">
    <location>
        <begin position="283"/>
        <end position="294"/>
    </location>
</feature>